<feature type="non-terminal residue" evidence="6">
    <location>
        <position position="376"/>
    </location>
</feature>
<dbReference type="EMBL" id="CAJNNV010011189">
    <property type="protein sequence ID" value="CAE8599497.1"/>
    <property type="molecule type" value="Genomic_DNA"/>
</dbReference>
<evidence type="ECO:0000313" key="6">
    <source>
        <dbReference type="EMBL" id="CAE8599497.1"/>
    </source>
</evidence>
<comment type="function">
    <text evidence="3">Acts as component of the GARP complex that is involved in retrograde transport from early and late endosomes to the trans-Golgi network (TGN).</text>
</comment>
<dbReference type="GO" id="GO:0007041">
    <property type="term" value="P:lysosomal transport"/>
    <property type="evidence" value="ECO:0007669"/>
    <property type="project" value="TreeGrafter"/>
</dbReference>
<dbReference type="AlphaFoldDB" id="A0A813EP35"/>
<evidence type="ECO:0000256" key="2">
    <source>
        <dbReference type="ARBA" id="ARBA00022448"/>
    </source>
</evidence>
<dbReference type="GO" id="GO:0005829">
    <property type="term" value="C:cytosol"/>
    <property type="evidence" value="ECO:0007669"/>
    <property type="project" value="GOC"/>
</dbReference>
<reference evidence="6" key="1">
    <citation type="submission" date="2021-02" db="EMBL/GenBank/DDBJ databases">
        <authorList>
            <person name="Dougan E. K."/>
            <person name="Rhodes N."/>
            <person name="Thang M."/>
            <person name="Chan C."/>
        </authorList>
    </citation>
    <scope>NUCLEOTIDE SEQUENCE</scope>
</reference>
<comment type="similarity">
    <text evidence="1 3">Belongs to the VPS51 family.</text>
</comment>
<dbReference type="GO" id="GO:0015031">
    <property type="term" value="P:protein transport"/>
    <property type="evidence" value="ECO:0007669"/>
    <property type="project" value="UniProtKB-UniRule"/>
</dbReference>
<dbReference type="GO" id="GO:0016020">
    <property type="term" value="C:membrane"/>
    <property type="evidence" value="ECO:0007669"/>
    <property type="project" value="TreeGrafter"/>
</dbReference>
<dbReference type="InterPro" id="IPR014812">
    <property type="entry name" value="Vps51"/>
</dbReference>
<name>A0A813EP35_POLGL</name>
<feature type="domain" description="Exocyst complex component EXOC2/Sec5 N-terminal" evidence="5">
    <location>
        <begin position="6"/>
        <end position="204"/>
    </location>
</feature>
<comment type="caution">
    <text evidence="6">The sequence shown here is derived from an EMBL/GenBank/DDBJ whole genome shotgun (WGS) entry which is preliminary data.</text>
</comment>
<dbReference type="PANTHER" id="PTHR15954">
    <property type="entry name" value="VACUOLAR PROTEIN SORTING-ASSOCIATED PROTEIN 51 HOMOLOG"/>
    <property type="match status" value="1"/>
</dbReference>
<accession>A0A813EP35</accession>
<dbReference type="GO" id="GO:0000938">
    <property type="term" value="C:GARP complex"/>
    <property type="evidence" value="ECO:0007669"/>
    <property type="project" value="UniProtKB-UniRule"/>
</dbReference>
<feature type="region of interest" description="Disordered" evidence="4">
    <location>
        <begin position="141"/>
        <end position="177"/>
    </location>
</feature>
<dbReference type="GO" id="GO:0042147">
    <property type="term" value="P:retrograde transport, endosome to Golgi"/>
    <property type="evidence" value="ECO:0007669"/>
    <property type="project" value="UniProtKB-UniRule"/>
</dbReference>
<dbReference type="GO" id="GO:0048193">
    <property type="term" value="P:Golgi vesicle transport"/>
    <property type="evidence" value="ECO:0007669"/>
    <property type="project" value="TreeGrafter"/>
</dbReference>
<evidence type="ECO:0000313" key="7">
    <source>
        <dbReference type="Proteomes" id="UP000654075"/>
    </source>
</evidence>
<evidence type="ECO:0000256" key="3">
    <source>
        <dbReference type="RuleBase" id="RU368010"/>
    </source>
</evidence>
<keyword evidence="7" id="KW-1185">Reference proteome</keyword>
<dbReference type="GO" id="GO:1990745">
    <property type="term" value="C:EARP complex"/>
    <property type="evidence" value="ECO:0007669"/>
    <property type="project" value="TreeGrafter"/>
</dbReference>
<keyword evidence="2 3" id="KW-0813">Transport</keyword>
<sequence>DGVSGRAGQIEGLLKQQQVCRKLQVLFGLPTTLQSCLDRKAYGKAVEAYCCCAGFLRQYRHLPTFQKVLEEVELQMGRIRNALEERLRSPELSVEEAVNSSVTLLDLGEDQVKVSREYLTGRAAMLRQSLESCFEAQPSDIAGRSEDAGGAEDSAAKSAGELSKEEAERQRPESQLLQSACSRTTELYVPRLCDAVEGFQKLMEGRTPTVEGSVDENALSDFVSARVEELCGRIAGLVEQKCPPTRVLVSCVHSVRDSLRRLHSLLPTLLTKLFRVFLSRTAMDAMKALFAAAASLLVIDLCKLHQECNRLQESANSGLDDVLEEIAKTEQSLIMHGFTALTECQPLLSLLGSDKVGCQQLVRGLHSQLIMLFLTF</sequence>
<dbReference type="GO" id="GO:0006869">
    <property type="term" value="P:lipid transport"/>
    <property type="evidence" value="ECO:0007669"/>
    <property type="project" value="UniProtKB-UniRule"/>
</dbReference>
<gene>
    <name evidence="6" type="ORF">PGLA1383_LOCUS17844</name>
</gene>
<feature type="non-terminal residue" evidence="6">
    <location>
        <position position="1"/>
    </location>
</feature>
<dbReference type="Pfam" id="PF15469">
    <property type="entry name" value="Sec5"/>
    <property type="match status" value="1"/>
</dbReference>
<dbReference type="GO" id="GO:0007030">
    <property type="term" value="P:Golgi organization"/>
    <property type="evidence" value="ECO:0007669"/>
    <property type="project" value="UniProtKB-UniRule"/>
</dbReference>
<comment type="subcellular location">
    <subcellularLocation>
        <location evidence="3">Golgi apparatus</location>
        <location evidence="3">trans-Golgi network</location>
    </subcellularLocation>
</comment>
<comment type="subunit">
    <text evidence="3">Component of the Golgi-associated retrograde protein (GARP) complex.</text>
</comment>
<dbReference type="InterPro" id="IPR039481">
    <property type="entry name" value="EXOC2/Sec5_N_dom"/>
</dbReference>
<keyword evidence="3" id="KW-0333">Golgi apparatus</keyword>
<protein>
    <recommendedName>
        <fullName evidence="3">Vacuolar protein sorting-associated protein 51 homolog</fullName>
    </recommendedName>
</protein>
<keyword evidence="3" id="KW-0653">Protein transport</keyword>
<dbReference type="GO" id="GO:0032456">
    <property type="term" value="P:endocytic recycling"/>
    <property type="evidence" value="ECO:0007669"/>
    <property type="project" value="TreeGrafter"/>
</dbReference>
<feature type="compositionally biased region" description="Basic and acidic residues" evidence="4">
    <location>
        <begin position="162"/>
        <end position="172"/>
    </location>
</feature>
<dbReference type="Proteomes" id="UP000654075">
    <property type="component" value="Unassembled WGS sequence"/>
</dbReference>
<keyword evidence="3" id="KW-0445">Lipid transport</keyword>
<evidence type="ECO:0000256" key="4">
    <source>
        <dbReference type="SAM" id="MobiDB-lite"/>
    </source>
</evidence>
<dbReference type="PANTHER" id="PTHR15954:SF4">
    <property type="entry name" value="VACUOLAR PROTEIN SORTING-ASSOCIATED PROTEIN 51 HOMOLOG"/>
    <property type="match status" value="1"/>
</dbReference>
<evidence type="ECO:0000259" key="5">
    <source>
        <dbReference type="Pfam" id="PF15469"/>
    </source>
</evidence>
<proteinExistence type="inferred from homology"/>
<evidence type="ECO:0000256" key="1">
    <source>
        <dbReference type="ARBA" id="ARBA00006080"/>
    </source>
</evidence>
<dbReference type="OrthoDB" id="203678at2759"/>
<organism evidence="6 7">
    <name type="scientific">Polarella glacialis</name>
    <name type="common">Dinoflagellate</name>
    <dbReference type="NCBI Taxonomy" id="89957"/>
    <lineage>
        <taxon>Eukaryota</taxon>
        <taxon>Sar</taxon>
        <taxon>Alveolata</taxon>
        <taxon>Dinophyceae</taxon>
        <taxon>Suessiales</taxon>
        <taxon>Suessiaceae</taxon>
        <taxon>Polarella</taxon>
    </lineage>
</organism>